<evidence type="ECO:0000256" key="1">
    <source>
        <dbReference type="ARBA" id="ARBA00001913"/>
    </source>
</evidence>
<dbReference type="InterPro" id="IPR008928">
    <property type="entry name" value="6-hairpin_glycosidase_sf"/>
</dbReference>
<dbReference type="Gene3D" id="1.20.1610.10">
    <property type="entry name" value="alpha-1,2-mannosidases domains"/>
    <property type="match status" value="1"/>
</dbReference>
<organism evidence="7 8">
    <name type="scientific">Albibacterium profundi</name>
    <dbReference type="NCBI Taxonomy" id="3134906"/>
    <lineage>
        <taxon>Bacteria</taxon>
        <taxon>Pseudomonadati</taxon>
        <taxon>Bacteroidota</taxon>
        <taxon>Sphingobacteriia</taxon>
        <taxon>Sphingobacteriales</taxon>
        <taxon>Sphingobacteriaceae</taxon>
        <taxon>Albibacterium</taxon>
    </lineage>
</organism>
<dbReference type="PANTHER" id="PTHR12143">
    <property type="entry name" value="PEPTIDE N-GLYCANASE PNGASE -RELATED"/>
    <property type="match status" value="1"/>
</dbReference>
<keyword evidence="4" id="KW-0732">Signal</keyword>
<proteinExistence type="predicted"/>
<keyword evidence="7" id="KW-0378">Hydrolase</keyword>
<dbReference type="InterPro" id="IPR041371">
    <property type="entry name" value="GH92_N"/>
</dbReference>
<dbReference type="InterPro" id="IPR050883">
    <property type="entry name" value="PNGase"/>
</dbReference>
<keyword evidence="3" id="KW-0106">Calcium</keyword>
<protein>
    <submittedName>
        <fullName evidence="7">GH92 family glycosyl hydrolase</fullName>
        <ecNumber evidence="7">3.2.1.-</ecNumber>
    </submittedName>
</protein>
<dbReference type="SUPFAM" id="SSF48208">
    <property type="entry name" value="Six-hairpin glycosidases"/>
    <property type="match status" value="1"/>
</dbReference>
<evidence type="ECO:0000259" key="5">
    <source>
        <dbReference type="Pfam" id="PF07971"/>
    </source>
</evidence>
<dbReference type="InterPro" id="IPR005887">
    <property type="entry name" value="GH92_a_mannosidase_put"/>
</dbReference>
<evidence type="ECO:0000256" key="4">
    <source>
        <dbReference type="SAM" id="SignalP"/>
    </source>
</evidence>
<feature type="signal peptide" evidence="4">
    <location>
        <begin position="1"/>
        <end position="21"/>
    </location>
</feature>
<feature type="domain" description="Glycosyl hydrolase family 92 N-terminal" evidence="6">
    <location>
        <begin position="28"/>
        <end position="263"/>
    </location>
</feature>
<comment type="cofactor">
    <cofactor evidence="1">
        <name>Ca(2+)</name>
        <dbReference type="ChEBI" id="CHEBI:29108"/>
    </cofactor>
</comment>
<accession>A0ABV5CFH2</accession>
<dbReference type="EMBL" id="JBBVGT010000002">
    <property type="protein sequence ID" value="MFB5946204.1"/>
    <property type="molecule type" value="Genomic_DNA"/>
</dbReference>
<evidence type="ECO:0000259" key="6">
    <source>
        <dbReference type="Pfam" id="PF17678"/>
    </source>
</evidence>
<name>A0ABV5CFH2_9SPHI</name>
<dbReference type="NCBIfam" id="TIGR01180">
    <property type="entry name" value="aman2_put"/>
    <property type="match status" value="1"/>
</dbReference>
<dbReference type="Pfam" id="PF17678">
    <property type="entry name" value="Glyco_hydro_92N"/>
    <property type="match status" value="1"/>
</dbReference>
<reference evidence="7 8" key="1">
    <citation type="submission" date="2024-04" db="EMBL/GenBank/DDBJ databases">
        <title>Albibacterium profundi sp. nov., isolated from sediment of the Challenger Deep of Mariana Trench.</title>
        <authorList>
            <person name="Wang Y."/>
        </authorList>
    </citation>
    <scope>NUCLEOTIDE SEQUENCE [LARGE SCALE GENOMIC DNA]</scope>
    <source>
        <strain evidence="7 8">RHL897</strain>
    </source>
</reference>
<evidence type="ECO:0000313" key="8">
    <source>
        <dbReference type="Proteomes" id="UP001580928"/>
    </source>
</evidence>
<keyword evidence="8" id="KW-1185">Reference proteome</keyword>
<dbReference type="Gene3D" id="2.70.98.10">
    <property type="match status" value="1"/>
</dbReference>
<dbReference type="InterPro" id="IPR014718">
    <property type="entry name" value="GH-type_carb-bd"/>
</dbReference>
<dbReference type="Proteomes" id="UP001580928">
    <property type="component" value="Unassembled WGS sequence"/>
</dbReference>
<dbReference type="GO" id="GO:0016798">
    <property type="term" value="F:hydrolase activity, acting on glycosyl bonds"/>
    <property type="evidence" value="ECO:0007669"/>
    <property type="project" value="UniProtKB-KW"/>
</dbReference>
<feature type="domain" description="Glycosyl hydrolase family 92" evidence="5">
    <location>
        <begin position="275"/>
        <end position="733"/>
    </location>
</feature>
<keyword evidence="7" id="KW-0326">Glycosidase</keyword>
<dbReference type="Pfam" id="PF07971">
    <property type="entry name" value="Glyco_hydro_92"/>
    <property type="match status" value="1"/>
</dbReference>
<dbReference type="Gene3D" id="1.20.1050.60">
    <property type="entry name" value="alpha-1,2-mannosidase"/>
    <property type="match status" value="1"/>
</dbReference>
<feature type="chain" id="PRO_5046083455" evidence="4">
    <location>
        <begin position="22"/>
        <end position="787"/>
    </location>
</feature>
<evidence type="ECO:0000313" key="7">
    <source>
        <dbReference type="EMBL" id="MFB5946204.1"/>
    </source>
</evidence>
<dbReference type="Gene3D" id="3.30.2080.10">
    <property type="entry name" value="GH92 mannosidase domain"/>
    <property type="match status" value="1"/>
</dbReference>
<dbReference type="RefSeq" id="WP_375557731.1">
    <property type="nucleotide sequence ID" value="NZ_JBBVGT010000002.1"/>
</dbReference>
<dbReference type="PANTHER" id="PTHR12143:SF39">
    <property type="entry name" value="SECRETED PROTEIN"/>
    <property type="match status" value="1"/>
</dbReference>
<evidence type="ECO:0000256" key="2">
    <source>
        <dbReference type="ARBA" id="ARBA00011245"/>
    </source>
</evidence>
<gene>
    <name evidence="7" type="ORF">WKR92_10200</name>
</gene>
<evidence type="ECO:0000256" key="3">
    <source>
        <dbReference type="ARBA" id="ARBA00022837"/>
    </source>
</evidence>
<dbReference type="InterPro" id="IPR012939">
    <property type="entry name" value="Glyco_hydro_92"/>
</dbReference>
<dbReference type="EC" id="3.2.1.-" evidence="7"/>
<comment type="caution">
    <text evidence="7">The sequence shown here is derived from an EMBL/GenBank/DDBJ whole genome shotgun (WGS) entry which is preliminary data.</text>
</comment>
<sequence>MKKSALYILFSIFFFASNSFGQSKLTSFVDPFIGTGGHGHTFPGAVVPFGMVQLSPDNGKGGWDWTSGYHYSDNHIAGFSHMHLSGTGIGDWLDISVMPLLKPLQGQDTVLVPATFSHRNEKASPGYYSVRLDNGILVELTASERVGYHRYTFPDNSEPTIRFDMGFHQNWDTPVETFIKKLNDSTLVGYRYSTGWASQQRVYFAARTSEPVLSFHLKGEFDIEVGEIPVGLTSDEKGKGVSSQLIFRASSIPKTVEMKVALSMTSTEKALLALDEIGHWNFNEAKASADEKWEKELEKIEIRTADQELKRIFYTALYHTAIAPTTYSDADGEYKNANNEVHRMPDAATRYTLFSLWDTFRALNPLFTLTQSERYTDMLNSMLAFHDENGLLPVWDLSTAETNTMTGYHAVPVLADAILKDWPGLDAERAYQAMKNSANQSTRSVPDYIEYGYVPQDKSGHSATMTLEYAYDDWAIAAVAKKMGKTKDYQQFSERALAYQRIFDENTGFMRAKNSDGSWALPFDPYYSEHDVKKAHYMEGNAWQHSFFVPHDVLGLKELYGGEGLEAKLDSLFTISSKVTGENASPDISGFIGQYAHGNEPSHHIAYMYTFIGKPWKTQSLVRQIVDSMYLDQPDGYAGNEDAGQMSAWAVWNIAGLYPANPVGGEYVIGSPMVDGVTFRLANDKTLEIRVLNNSPANKYVQSVQFNGKAHNKSYFMHKNLIKGGEIIFTMGPEPNENWGTDKSWWPASFVNTYQAVDDGDEVEEKQEKKEGGFFKSISEFFNNLFK</sequence>
<comment type="subunit">
    <text evidence="2">Monomer.</text>
</comment>